<feature type="coiled-coil region" evidence="8">
    <location>
        <begin position="352"/>
        <end position="386"/>
    </location>
</feature>
<dbReference type="GO" id="GO:0006508">
    <property type="term" value="P:proteolysis"/>
    <property type="evidence" value="ECO:0007669"/>
    <property type="project" value="UniProtKB-KW"/>
</dbReference>
<comment type="caution">
    <text evidence="11">The sequence shown here is derived from an EMBL/GenBank/DDBJ whole genome shotgun (WGS) entry which is preliminary data.</text>
</comment>
<protein>
    <submittedName>
        <fullName evidence="11">Lys-63-specific deubiquitinase BRCC36-like</fullName>
    </submittedName>
</protein>
<dbReference type="AlphaFoldDB" id="A0A8S0RIK4"/>
<dbReference type="InterPro" id="IPR037518">
    <property type="entry name" value="MPN"/>
</dbReference>
<keyword evidence="3" id="KW-0479">Metal-binding</keyword>
<accession>A0A8S0RIK4</accession>
<evidence type="ECO:0000256" key="9">
    <source>
        <dbReference type="SAM" id="MobiDB-lite"/>
    </source>
</evidence>
<keyword evidence="12" id="KW-1185">Reference proteome</keyword>
<dbReference type="InterPro" id="IPR040749">
    <property type="entry name" value="BRCC36_C"/>
</dbReference>
<evidence type="ECO:0000259" key="10">
    <source>
        <dbReference type="PROSITE" id="PS50249"/>
    </source>
</evidence>
<keyword evidence="5" id="KW-0378">Hydrolase</keyword>
<evidence type="ECO:0000256" key="5">
    <source>
        <dbReference type="ARBA" id="ARBA00022801"/>
    </source>
</evidence>
<sequence length="424" mass="46701">MALTSVKMTGEVWLACMTHALSTETEEIMGLLLGDIQHSRNGDVTALIWGALPQPRSDRRKDRVETNPEQLVAASAYAERMTIATGVTTQVIGWYHSHPHITVLPSHVDVRTQAVYQLMDSGFIGLIFSCFNEDAQKAGRIQVLAFQSLDGKRNHELRLASVSPLPKSPVIEIESSSSFSKNALTRPGFVGRESIQKDNGDSRASAMPSKDGGTSPDLEVLIANADASTGDTYHANTSKYSIPDLDPVEDTSGSMLEALRLSNLEMSGAEYVRKEIPLHVLPPSSLLSLDSPLSSFTNLQRVLFEEERTAYNQAVIQNMRNGEVHPLMFTHHTSTYQASLCKMMEYCLTPAINALQARVRENEIQIEMLAEEAKVLEKKIVKESESNSPSSSSWRLQDPRTVKDYLGLSSIARIVGTLAGHFLD</sequence>
<dbReference type="FunFam" id="3.40.140.10:FF:000042">
    <property type="entry name" value="Mov34/MPN/PAD-1 family protein"/>
    <property type="match status" value="1"/>
</dbReference>
<evidence type="ECO:0000256" key="1">
    <source>
        <dbReference type="ARBA" id="ARBA00008021"/>
    </source>
</evidence>
<reference evidence="11 12" key="1">
    <citation type="submission" date="2019-12" db="EMBL/GenBank/DDBJ databases">
        <authorList>
            <person name="Alioto T."/>
            <person name="Alioto T."/>
            <person name="Gomez Garrido J."/>
        </authorList>
    </citation>
    <scope>NUCLEOTIDE SEQUENCE [LARGE SCALE GENOMIC DNA]</scope>
</reference>
<dbReference type="Gramene" id="OE9A018034T1">
    <property type="protein sequence ID" value="OE9A018034C1"/>
    <property type="gene ID" value="OE9A018034"/>
</dbReference>
<keyword evidence="4" id="KW-0833">Ubl conjugation pathway</keyword>
<dbReference type="PANTHER" id="PTHR10410">
    <property type="entry name" value="EUKARYOTIC TRANSLATION INITIATION FACTOR 3 -RELATED"/>
    <property type="match status" value="1"/>
</dbReference>
<name>A0A8S0RIK4_OLEEU</name>
<keyword evidence="8" id="KW-0175">Coiled coil</keyword>
<organism evidence="11 12">
    <name type="scientific">Olea europaea subsp. europaea</name>
    <dbReference type="NCBI Taxonomy" id="158383"/>
    <lineage>
        <taxon>Eukaryota</taxon>
        <taxon>Viridiplantae</taxon>
        <taxon>Streptophyta</taxon>
        <taxon>Embryophyta</taxon>
        <taxon>Tracheophyta</taxon>
        <taxon>Spermatophyta</taxon>
        <taxon>Magnoliopsida</taxon>
        <taxon>eudicotyledons</taxon>
        <taxon>Gunneridae</taxon>
        <taxon>Pentapetalae</taxon>
        <taxon>asterids</taxon>
        <taxon>lamiids</taxon>
        <taxon>Lamiales</taxon>
        <taxon>Oleaceae</taxon>
        <taxon>Oleeae</taxon>
        <taxon>Olea</taxon>
    </lineage>
</organism>
<dbReference type="GO" id="GO:0004843">
    <property type="term" value="F:cysteine-type deubiquitinase activity"/>
    <property type="evidence" value="ECO:0007669"/>
    <property type="project" value="InterPro"/>
</dbReference>
<evidence type="ECO:0000256" key="3">
    <source>
        <dbReference type="ARBA" id="ARBA00022723"/>
    </source>
</evidence>
<dbReference type="InterPro" id="IPR033860">
    <property type="entry name" value="MPN_BRCC36"/>
</dbReference>
<gene>
    <name evidence="11" type="ORF">OLEA9_A018034</name>
</gene>
<evidence type="ECO:0000256" key="7">
    <source>
        <dbReference type="ARBA" id="ARBA00023049"/>
    </source>
</evidence>
<dbReference type="GO" id="GO:0070552">
    <property type="term" value="C:BRISC complex"/>
    <property type="evidence" value="ECO:0007669"/>
    <property type="project" value="InterPro"/>
</dbReference>
<dbReference type="SUPFAM" id="SSF102712">
    <property type="entry name" value="JAB1/MPN domain"/>
    <property type="match status" value="1"/>
</dbReference>
<dbReference type="CDD" id="cd08068">
    <property type="entry name" value="MPN_BRCC36"/>
    <property type="match status" value="1"/>
</dbReference>
<evidence type="ECO:0000256" key="4">
    <source>
        <dbReference type="ARBA" id="ARBA00022786"/>
    </source>
</evidence>
<dbReference type="EMBL" id="CACTIH010003625">
    <property type="protein sequence ID" value="CAA2979101.1"/>
    <property type="molecule type" value="Genomic_DNA"/>
</dbReference>
<dbReference type="GO" id="GO:0070536">
    <property type="term" value="P:protein K63-linked deubiquitination"/>
    <property type="evidence" value="ECO:0007669"/>
    <property type="project" value="InterPro"/>
</dbReference>
<dbReference type="SMART" id="SM00232">
    <property type="entry name" value="JAB_MPN"/>
    <property type="match status" value="1"/>
</dbReference>
<dbReference type="GO" id="GO:0008237">
    <property type="term" value="F:metallopeptidase activity"/>
    <property type="evidence" value="ECO:0007669"/>
    <property type="project" value="UniProtKB-KW"/>
</dbReference>
<feature type="domain" description="MPN" evidence="10">
    <location>
        <begin position="6"/>
        <end position="152"/>
    </location>
</feature>
<keyword evidence="2" id="KW-0645">Protease</keyword>
<dbReference type="InterPro" id="IPR050242">
    <property type="entry name" value="JAMM_MPN+_peptidase_M67A"/>
</dbReference>
<dbReference type="GO" id="GO:0046872">
    <property type="term" value="F:metal ion binding"/>
    <property type="evidence" value="ECO:0007669"/>
    <property type="project" value="UniProtKB-KW"/>
</dbReference>
<evidence type="ECO:0000313" key="12">
    <source>
        <dbReference type="Proteomes" id="UP000594638"/>
    </source>
</evidence>
<keyword evidence="7" id="KW-0482">Metalloprotease</keyword>
<evidence type="ECO:0000256" key="6">
    <source>
        <dbReference type="ARBA" id="ARBA00022833"/>
    </source>
</evidence>
<keyword evidence="6" id="KW-0862">Zinc</keyword>
<dbReference type="Gene3D" id="3.40.140.10">
    <property type="entry name" value="Cytidine Deaminase, domain 2"/>
    <property type="match status" value="1"/>
</dbReference>
<feature type="region of interest" description="Disordered" evidence="9">
    <location>
        <begin position="190"/>
        <end position="215"/>
    </location>
</feature>
<dbReference type="InterPro" id="IPR000555">
    <property type="entry name" value="JAMM/MPN+_dom"/>
</dbReference>
<evidence type="ECO:0000256" key="2">
    <source>
        <dbReference type="ARBA" id="ARBA00022670"/>
    </source>
</evidence>
<dbReference type="PROSITE" id="PS50249">
    <property type="entry name" value="MPN"/>
    <property type="match status" value="1"/>
</dbReference>
<evidence type="ECO:0000256" key="8">
    <source>
        <dbReference type="SAM" id="Coils"/>
    </source>
</evidence>
<evidence type="ECO:0000313" key="11">
    <source>
        <dbReference type="EMBL" id="CAA2979101.1"/>
    </source>
</evidence>
<dbReference type="GO" id="GO:0006281">
    <property type="term" value="P:DNA repair"/>
    <property type="evidence" value="ECO:0007669"/>
    <property type="project" value="InterPro"/>
</dbReference>
<dbReference type="Pfam" id="PF18110">
    <property type="entry name" value="BRCC36_C"/>
    <property type="match status" value="1"/>
</dbReference>
<dbReference type="Proteomes" id="UP000594638">
    <property type="component" value="Unassembled WGS sequence"/>
</dbReference>
<comment type="similarity">
    <text evidence="1">Belongs to the peptidase M67A family. BRCC36 subfamily.</text>
</comment>
<dbReference type="OrthoDB" id="446074at2759"/>
<proteinExistence type="inferred from homology"/>
<dbReference type="Pfam" id="PF01398">
    <property type="entry name" value="JAB"/>
    <property type="match status" value="1"/>
</dbReference>